<dbReference type="STRING" id="76731.RD2015_1489"/>
<dbReference type="NCBIfam" id="TIGR00612">
    <property type="entry name" value="ispG_gcpE"/>
    <property type="match status" value="1"/>
</dbReference>
<dbReference type="InterPro" id="IPR016425">
    <property type="entry name" value="IspG_bac"/>
</dbReference>
<dbReference type="OrthoDB" id="9803214at2"/>
<feature type="binding site" evidence="1">
    <location>
        <position position="328"/>
    </location>
    <ligand>
        <name>[4Fe-4S] cluster</name>
        <dbReference type="ChEBI" id="CHEBI:49883"/>
    </ligand>
</feature>
<name>A0A0U3CX97_9BURK</name>
<dbReference type="GO" id="GO:0019288">
    <property type="term" value="P:isopentenyl diphosphate biosynthetic process, methylerythritol 4-phosphate pathway"/>
    <property type="evidence" value="ECO:0007669"/>
    <property type="project" value="UniProtKB-UniRule"/>
</dbReference>
<dbReference type="Pfam" id="PF26540">
    <property type="entry name" value="GcpE_C"/>
    <property type="match status" value="1"/>
</dbReference>
<dbReference type="GO" id="GO:0016114">
    <property type="term" value="P:terpenoid biosynthetic process"/>
    <property type="evidence" value="ECO:0007669"/>
    <property type="project" value="InterPro"/>
</dbReference>
<comment type="cofactor">
    <cofactor evidence="1">
        <name>[4Fe-4S] cluster</name>
        <dbReference type="ChEBI" id="CHEBI:49883"/>
    </cofactor>
    <text evidence="1">Binds 1 [4Fe-4S] cluster.</text>
</comment>
<keyword evidence="1" id="KW-0004">4Fe-4S</keyword>
<evidence type="ECO:0000256" key="2">
    <source>
        <dbReference type="SAM" id="MobiDB-lite"/>
    </source>
</evidence>
<evidence type="ECO:0000313" key="5">
    <source>
        <dbReference type="EMBL" id="ALV05974.1"/>
    </source>
</evidence>
<comment type="catalytic activity">
    <reaction evidence="1">
        <text>(2E)-4-hydroxy-3-methylbut-2-enyl diphosphate + oxidized [flavodoxin] + H2O + 2 H(+) = 2-C-methyl-D-erythritol 2,4-cyclic diphosphate + reduced [flavodoxin]</text>
        <dbReference type="Rhea" id="RHEA:43604"/>
        <dbReference type="Rhea" id="RHEA-COMP:10622"/>
        <dbReference type="Rhea" id="RHEA-COMP:10623"/>
        <dbReference type="ChEBI" id="CHEBI:15377"/>
        <dbReference type="ChEBI" id="CHEBI:15378"/>
        <dbReference type="ChEBI" id="CHEBI:57618"/>
        <dbReference type="ChEBI" id="CHEBI:58210"/>
        <dbReference type="ChEBI" id="CHEBI:58483"/>
        <dbReference type="ChEBI" id="CHEBI:128753"/>
        <dbReference type="EC" id="1.17.7.3"/>
    </reaction>
</comment>
<evidence type="ECO:0000259" key="3">
    <source>
        <dbReference type="Pfam" id="PF04551"/>
    </source>
</evidence>
<dbReference type="Proteomes" id="UP000060699">
    <property type="component" value="Chromosome"/>
</dbReference>
<dbReference type="EMBL" id="CP013729">
    <property type="protein sequence ID" value="ALV05974.1"/>
    <property type="molecule type" value="Genomic_DNA"/>
</dbReference>
<keyword evidence="1" id="KW-0479">Metal-binding</keyword>
<dbReference type="Gene3D" id="3.30.413.10">
    <property type="entry name" value="Sulfite Reductase Hemoprotein, domain 1"/>
    <property type="match status" value="1"/>
</dbReference>
<dbReference type="FunFam" id="3.30.413.10:FF:000012">
    <property type="entry name" value="4-hydroxy-3-methylbut-2-en-1-yl diphosphate synthase (flavodoxin)"/>
    <property type="match status" value="1"/>
</dbReference>
<dbReference type="Gene3D" id="3.20.20.20">
    <property type="entry name" value="Dihydropteroate synthase-like"/>
    <property type="match status" value="1"/>
</dbReference>
<dbReference type="KEGG" id="rdp:RD2015_1489"/>
<dbReference type="UniPathway" id="UPA00056">
    <property type="reaction ID" value="UER00096"/>
</dbReference>
<dbReference type="InterPro" id="IPR004588">
    <property type="entry name" value="IspG_bac-typ"/>
</dbReference>
<feature type="domain" description="IspG C-terminal" evidence="4">
    <location>
        <begin position="325"/>
        <end position="426"/>
    </location>
</feature>
<feature type="compositionally biased region" description="Basic and acidic residues" evidence="2">
    <location>
        <begin position="1"/>
        <end position="13"/>
    </location>
</feature>
<dbReference type="PATRIC" id="fig|76731.3.peg.1520"/>
<feature type="binding site" evidence="1">
    <location>
        <position position="374"/>
    </location>
    <ligand>
        <name>[4Fe-4S] cluster</name>
        <dbReference type="ChEBI" id="CHEBI:49883"/>
    </ligand>
</feature>
<dbReference type="GO" id="GO:0141197">
    <property type="term" value="F:4-hydroxy-3-methylbut-2-enyl-diphosphate synthase activity (flavodoxin)"/>
    <property type="evidence" value="ECO:0007669"/>
    <property type="project" value="UniProtKB-EC"/>
</dbReference>
<comment type="similarity">
    <text evidence="1">Belongs to the IspG family.</text>
</comment>
<dbReference type="SUPFAM" id="SSF56014">
    <property type="entry name" value="Nitrite and sulphite reductase 4Fe-4S domain-like"/>
    <property type="match status" value="1"/>
</dbReference>
<organism evidence="5 6">
    <name type="scientific">Roseateles depolymerans</name>
    <dbReference type="NCBI Taxonomy" id="76731"/>
    <lineage>
        <taxon>Bacteria</taxon>
        <taxon>Pseudomonadati</taxon>
        <taxon>Pseudomonadota</taxon>
        <taxon>Betaproteobacteria</taxon>
        <taxon>Burkholderiales</taxon>
        <taxon>Sphaerotilaceae</taxon>
        <taxon>Roseateles</taxon>
    </lineage>
</organism>
<feature type="region of interest" description="Disordered" evidence="2">
    <location>
        <begin position="1"/>
        <end position="23"/>
    </location>
</feature>
<comment type="pathway">
    <text evidence="1">Isoprenoid biosynthesis; isopentenyl diphosphate biosynthesis via DXP pathway; isopentenyl diphosphate from 1-deoxy-D-xylulose 5-phosphate: step 5/6.</text>
</comment>
<evidence type="ECO:0000259" key="4">
    <source>
        <dbReference type="Pfam" id="PF26540"/>
    </source>
</evidence>
<evidence type="ECO:0000256" key="1">
    <source>
        <dbReference type="HAMAP-Rule" id="MF_00159"/>
    </source>
</evidence>
<dbReference type="InterPro" id="IPR058578">
    <property type="entry name" value="IspG_TIM"/>
</dbReference>
<dbReference type="GO" id="GO:0046429">
    <property type="term" value="F:4-hydroxy-3-methylbut-2-en-1-yl diphosphate synthase activity (ferredoxin)"/>
    <property type="evidence" value="ECO:0007669"/>
    <property type="project" value="UniProtKB-UniRule"/>
</dbReference>
<dbReference type="AlphaFoldDB" id="A0A0U3CX97"/>
<dbReference type="EC" id="1.17.7.3" evidence="1"/>
<comment type="function">
    <text evidence="1">Converts 2C-methyl-D-erythritol 2,4-cyclodiphosphate (ME-2,4cPP) into 1-hydroxy-2-methyl-2-(E)-butenyl 4-diphosphate.</text>
</comment>
<dbReference type="InterPro" id="IPR011005">
    <property type="entry name" value="Dihydropteroate_synth-like_sf"/>
</dbReference>
<dbReference type="PANTHER" id="PTHR30454:SF0">
    <property type="entry name" value="4-HYDROXY-3-METHYLBUT-2-EN-1-YL DIPHOSPHATE SYNTHASE (FERREDOXIN), CHLOROPLASTIC"/>
    <property type="match status" value="1"/>
</dbReference>
<dbReference type="GO" id="GO:0051539">
    <property type="term" value="F:4 iron, 4 sulfur cluster binding"/>
    <property type="evidence" value="ECO:0007669"/>
    <property type="project" value="UniProtKB-UniRule"/>
</dbReference>
<proteinExistence type="inferred from homology"/>
<reference evidence="5 6" key="1">
    <citation type="submission" date="2015-12" db="EMBL/GenBank/DDBJ databases">
        <title>Complete genome of Roseateles depolymerans KCTC 42856.</title>
        <authorList>
            <person name="Kim K.M."/>
        </authorList>
    </citation>
    <scope>NUCLEOTIDE SEQUENCE [LARGE SCALE GENOMIC DNA]</scope>
    <source>
        <strain evidence="5 6">KCTC 42856</strain>
    </source>
</reference>
<dbReference type="GO" id="GO:0005506">
    <property type="term" value="F:iron ion binding"/>
    <property type="evidence" value="ECO:0007669"/>
    <property type="project" value="InterPro"/>
</dbReference>
<keyword evidence="1" id="KW-0411">Iron-sulfur</keyword>
<accession>A0A0U3CX97</accession>
<keyword evidence="1" id="KW-0414">Isoprene biosynthesis</keyword>
<dbReference type="RefSeq" id="WP_083525426.1">
    <property type="nucleotide sequence ID" value="NZ_CP013729.1"/>
</dbReference>
<sequence>MDHPTDSSSDRETANSVDNADSDLILAASPAARRSRQARVRWGDHEVTIGGDAPVRVQSMTNTDTVDVIETAIQIKELAVAGSELVRITVNTPEAADAVPHIRDQLDRMGINVPLVGDFHYNGHRLLTEHPAMAQALSKYRINPGNVGKGDKKDRQFAQMIEAAVKYDKVVRIGVNWGSLDQELLAQMMDDNARRPAPWDGKQVMYQALIQSALSSATYARELGMNPDNIIISCKVSGVQDLISVYRALSRRCDYALHLGLTEAGMGTKGTVASAAALSVLLQEGIGDTIRVSLTPQPGESRTQEVVVALEILQSLGLRAFNPSVTACPGCGRTTSTTFQELAKQIDDFLRAQMPIWRTKYAGVENMKVAVMGCIVNGPGESKHADIGISLPGTGEAPAAPVFIDGQKALTLRGDNIAGEFHALVENYIEKRFGGH</sequence>
<feature type="binding site" evidence="1">
    <location>
        <position position="381"/>
    </location>
    <ligand>
        <name>[4Fe-4S] cluster</name>
        <dbReference type="ChEBI" id="CHEBI:49883"/>
    </ligand>
</feature>
<gene>
    <name evidence="1" type="primary">ispG</name>
    <name evidence="5" type="ORF">RD2015_1489</name>
</gene>
<dbReference type="InterPro" id="IPR058579">
    <property type="entry name" value="IspG_C"/>
</dbReference>
<dbReference type="NCBIfam" id="NF001540">
    <property type="entry name" value="PRK00366.1"/>
    <property type="match status" value="1"/>
</dbReference>
<keyword evidence="1" id="KW-0560">Oxidoreductase</keyword>
<dbReference type="PIRSF" id="PIRSF004640">
    <property type="entry name" value="IspG"/>
    <property type="match status" value="1"/>
</dbReference>
<keyword evidence="1" id="KW-0408">Iron</keyword>
<evidence type="ECO:0000313" key="6">
    <source>
        <dbReference type="Proteomes" id="UP000060699"/>
    </source>
</evidence>
<feature type="binding site" evidence="1">
    <location>
        <position position="331"/>
    </location>
    <ligand>
        <name>[4Fe-4S] cluster</name>
        <dbReference type="ChEBI" id="CHEBI:49883"/>
    </ligand>
</feature>
<dbReference type="HAMAP" id="MF_00159">
    <property type="entry name" value="IspG"/>
    <property type="match status" value="1"/>
</dbReference>
<dbReference type="PANTHER" id="PTHR30454">
    <property type="entry name" value="4-HYDROXY-3-METHYLBUT-2-EN-1-YL DIPHOSPHATE SYNTHASE"/>
    <property type="match status" value="1"/>
</dbReference>
<keyword evidence="6" id="KW-1185">Reference proteome</keyword>
<dbReference type="InterPro" id="IPR045854">
    <property type="entry name" value="NO2/SO3_Rdtase_4Fe4S_sf"/>
</dbReference>
<dbReference type="Pfam" id="PF04551">
    <property type="entry name" value="GcpE"/>
    <property type="match status" value="1"/>
</dbReference>
<feature type="domain" description="IspG TIM-barrel" evidence="3">
    <location>
        <begin position="46"/>
        <end position="309"/>
    </location>
</feature>
<protein>
    <recommendedName>
        <fullName evidence="1">4-hydroxy-3-methylbut-2-en-1-yl diphosphate synthase (flavodoxin)</fullName>
        <ecNumber evidence="1">1.17.7.3</ecNumber>
    </recommendedName>
    <alternativeName>
        <fullName evidence="1">1-hydroxy-2-methyl-2-(E)-butenyl 4-diphosphate synthase</fullName>
    </alternativeName>
</protein>